<keyword evidence="12" id="KW-1185">Reference proteome</keyword>
<dbReference type="PANTHER" id="PTHR30353:SF15">
    <property type="entry name" value="INNER MEMBRANE PROTEIN YABI"/>
    <property type="match status" value="1"/>
</dbReference>
<dbReference type="Gene3D" id="1.20.144.10">
    <property type="entry name" value="Phosphatidic acid phosphatase type 2/haloperoxidase"/>
    <property type="match status" value="1"/>
</dbReference>
<feature type="transmembrane region" description="Helical" evidence="7">
    <location>
        <begin position="326"/>
        <end position="347"/>
    </location>
</feature>
<feature type="transmembrane region" description="Helical" evidence="7">
    <location>
        <begin position="393"/>
        <end position="413"/>
    </location>
</feature>
<keyword evidence="4 7" id="KW-0812">Transmembrane</keyword>
<comment type="similarity">
    <text evidence="2">Belongs to the DedA family.</text>
</comment>
<feature type="transmembrane region" description="Helical" evidence="7">
    <location>
        <begin position="16"/>
        <end position="39"/>
    </location>
</feature>
<feature type="transmembrane region" description="Helical" evidence="7">
    <location>
        <begin position="419"/>
        <end position="439"/>
    </location>
</feature>
<dbReference type="AlphaFoldDB" id="A0A4P8J1H1"/>
<dbReference type="RefSeq" id="WP_137337529.1">
    <property type="nucleotide sequence ID" value="NZ_CP040078.1"/>
</dbReference>
<reference evidence="11 12" key="1">
    <citation type="submission" date="2019-05" db="EMBL/GenBank/DDBJ databases">
        <title>Burkholderia sp. DHOD12, isolated from subtropical forest soil.</title>
        <authorList>
            <person name="Gao Z.-H."/>
            <person name="Qiu L.-H."/>
        </authorList>
    </citation>
    <scope>NUCLEOTIDE SEQUENCE [LARGE SCALE GENOMIC DNA]</scope>
    <source>
        <strain evidence="11 12">DHOD12</strain>
    </source>
</reference>
<dbReference type="Pfam" id="PF09335">
    <property type="entry name" value="VTT_dom"/>
    <property type="match status" value="1"/>
</dbReference>
<feature type="transmembrane region" description="Helical" evidence="7">
    <location>
        <begin position="175"/>
        <end position="197"/>
    </location>
</feature>
<dbReference type="SUPFAM" id="SSF48317">
    <property type="entry name" value="Acid phosphatase/Vanadium-dependent haloperoxidase"/>
    <property type="match status" value="1"/>
</dbReference>
<dbReference type="KEGG" id="tvl:FAZ95_38635"/>
<feature type="transmembrane region" description="Helical" evidence="7">
    <location>
        <begin position="148"/>
        <end position="169"/>
    </location>
</feature>
<accession>A0A4P8J1H1</accession>
<proteinExistence type="inferred from homology"/>
<feature type="domain" description="VTT" evidence="9">
    <location>
        <begin position="39"/>
        <end position="162"/>
    </location>
</feature>
<dbReference type="InterPro" id="IPR032818">
    <property type="entry name" value="DedA-like"/>
</dbReference>
<dbReference type="EMBL" id="CP040078">
    <property type="protein sequence ID" value="QCP54771.1"/>
    <property type="molecule type" value="Genomic_DNA"/>
</dbReference>
<feature type="transmembrane region" description="Helical" evidence="7">
    <location>
        <begin position="244"/>
        <end position="272"/>
    </location>
</feature>
<feature type="transmembrane region" description="Helical" evidence="7">
    <location>
        <begin position="59"/>
        <end position="81"/>
    </location>
</feature>
<evidence type="ECO:0000259" key="9">
    <source>
        <dbReference type="Pfam" id="PF09335"/>
    </source>
</evidence>
<feature type="transmembrane region" description="Helical" evidence="7">
    <location>
        <begin position="359"/>
        <end position="381"/>
    </location>
</feature>
<dbReference type="PANTHER" id="PTHR30353">
    <property type="entry name" value="INNER MEMBRANE PROTEIN DEDA-RELATED"/>
    <property type="match status" value="1"/>
</dbReference>
<sequence length="680" mass="73483">MEHAYAQFLHLLAEHAGWALAVVFLAAFLEAVAVVGTFVPGSTILFVAGALVGTGALNLGWLFVCAIAGAVCGDGISYWIGHRYRDTIACRWPFSTHPSILEGGRQYFAKHGALSVVTARFFAPLRAIVPVVAGMLGMTPARFYTMNVVSALLWALAHILPGVVFGASIELAGAVSFRLVTVMAMLIVALWVSVRVVRVVLDHARNWANASRAALMQWARRQEGKIGHVVLRMFDPAHPVMGSLFALSVLVVLAAAIFFSVFAGVVSGAPLVQVDLSAYRYLQSIRSPWADAFFSVLATLGTVPTLATLVATTTLLMAYERRWRTIAYWLTAVVFSQMLIIVIQLSVLRVAPGHAGSDIYTFPSNHVAATVTIYGFLAFLLTRRVGRFQGVAVTVVSTGIIVAVAFAGLYLGRFALSDALGGAAFAVVWVAIAGVFAVWKHPDPPPSRPHLPAVVLAMIGLSVAWQASSSVSSNAASETPPSVPIAVTEAKWADSVWKTFPCYRSDMVGDRREPITVQWASDPSQLAAQLESRGWTEGTRLTTRSLLSLVSPDVSAMSLPVLPKLNNGIPSTLVFTRSHDMRDERDVLRFWPTGYAVEGHDGNPPAPIWLGSLVHERLLRPSWPFNILRPDKRMEPLITERGQPAGWRALEVSRDTGCNGVPVNLLSSDVRQPPAAANKK</sequence>
<feature type="domain" description="LssY-like C-terminal" evidence="10">
    <location>
        <begin position="497"/>
        <end position="618"/>
    </location>
</feature>
<dbReference type="Pfam" id="PF01569">
    <property type="entry name" value="PAP2"/>
    <property type="match status" value="1"/>
</dbReference>
<dbReference type="InterPro" id="IPR032816">
    <property type="entry name" value="VTT_dom"/>
</dbReference>
<dbReference type="OrthoDB" id="9780918at2"/>
<gene>
    <name evidence="11" type="ORF">FAZ95_38635</name>
</gene>
<comment type="subcellular location">
    <subcellularLocation>
        <location evidence="1">Cell membrane</location>
        <topology evidence="1">Multi-pass membrane protein</topology>
    </subcellularLocation>
</comment>
<feature type="domain" description="Phosphatidic acid phosphatase type 2/haloperoxidase" evidence="8">
    <location>
        <begin position="360"/>
        <end position="433"/>
    </location>
</feature>
<feature type="transmembrane region" description="Helical" evidence="7">
    <location>
        <begin position="292"/>
        <end position="319"/>
    </location>
</feature>
<name>A0A4P8J1H1_9BURK</name>
<evidence type="ECO:0000256" key="5">
    <source>
        <dbReference type="ARBA" id="ARBA00022989"/>
    </source>
</evidence>
<evidence type="ECO:0000256" key="3">
    <source>
        <dbReference type="ARBA" id="ARBA00022475"/>
    </source>
</evidence>
<keyword evidence="6 7" id="KW-0472">Membrane</keyword>
<dbReference type="InterPro" id="IPR036938">
    <property type="entry name" value="PAP2/HPO_sf"/>
</dbReference>
<evidence type="ECO:0000259" key="8">
    <source>
        <dbReference type="Pfam" id="PF01569"/>
    </source>
</evidence>
<evidence type="ECO:0000256" key="7">
    <source>
        <dbReference type="SAM" id="Phobius"/>
    </source>
</evidence>
<dbReference type="InterPro" id="IPR025902">
    <property type="entry name" value="LssY-like-C_dom"/>
</dbReference>
<dbReference type="CDD" id="cd03392">
    <property type="entry name" value="PAP2_like_2"/>
    <property type="match status" value="1"/>
</dbReference>
<organism evidence="11 12">
    <name type="scientific">Trinickia violacea</name>
    <dbReference type="NCBI Taxonomy" id="2571746"/>
    <lineage>
        <taxon>Bacteria</taxon>
        <taxon>Pseudomonadati</taxon>
        <taxon>Pseudomonadota</taxon>
        <taxon>Betaproteobacteria</taxon>
        <taxon>Burkholderiales</taxon>
        <taxon>Burkholderiaceae</taxon>
        <taxon>Trinickia</taxon>
    </lineage>
</organism>
<evidence type="ECO:0000259" key="10">
    <source>
        <dbReference type="Pfam" id="PF14067"/>
    </source>
</evidence>
<evidence type="ECO:0000313" key="12">
    <source>
        <dbReference type="Proteomes" id="UP000298656"/>
    </source>
</evidence>
<evidence type="ECO:0000256" key="6">
    <source>
        <dbReference type="ARBA" id="ARBA00023136"/>
    </source>
</evidence>
<evidence type="ECO:0000256" key="1">
    <source>
        <dbReference type="ARBA" id="ARBA00004651"/>
    </source>
</evidence>
<dbReference type="Pfam" id="PF14067">
    <property type="entry name" value="LssY_C"/>
    <property type="match status" value="1"/>
</dbReference>
<dbReference type="GO" id="GO:0005886">
    <property type="term" value="C:plasma membrane"/>
    <property type="evidence" value="ECO:0007669"/>
    <property type="project" value="UniProtKB-SubCell"/>
</dbReference>
<keyword evidence="5 7" id="KW-1133">Transmembrane helix</keyword>
<evidence type="ECO:0000313" key="11">
    <source>
        <dbReference type="EMBL" id="QCP54771.1"/>
    </source>
</evidence>
<protein>
    <submittedName>
        <fullName evidence="11">Phosphoesterase</fullName>
    </submittedName>
</protein>
<keyword evidence="3" id="KW-1003">Cell membrane</keyword>
<dbReference type="Proteomes" id="UP000298656">
    <property type="component" value="Chromosome 2"/>
</dbReference>
<evidence type="ECO:0000256" key="2">
    <source>
        <dbReference type="ARBA" id="ARBA00010792"/>
    </source>
</evidence>
<dbReference type="InterPro" id="IPR000326">
    <property type="entry name" value="PAP2/HPO"/>
</dbReference>
<evidence type="ECO:0000256" key="4">
    <source>
        <dbReference type="ARBA" id="ARBA00022692"/>
    </source>
</evidence>